<keyword evidence="1" id="KW-0472">Membrane</keyword>
<feature type="transmembrane region" description="Helical" evidence="1">
    <location>
        <begin position="132"/>
        <end position="152"/>
    </location>
</feature>
<name>A0ABW3UKT6_9BACL</name>
<sequence>MIKRKLTAAYFTSWAIVLWVSFPFVSLEGAWNAAQNYLSWAAIIAMYAVPSIFLYGILISSLLELGAAKLKVSGPVEWITSGLLHAVFGLLFGFVLQSSMFSIMGGASAILFFLIDRIILAFLPYLRRSLRVVLFSAPLLLFGISAGSIYALSPPKPPFTSTDAVQFATSGTGTVIDLFPKQAGMVKLQIEGYDVERETAVEETGEKEKYLVHFIERWSKGEEKGEHRMIYEVTRGAMGGKGGGGNEPPYRR</sequence>
<keyword evidence="1" id="KW-0812">Transmembrane</keyword>
<protein>
    <submittedName>
        <fullName evidence="2">Uncharacterized protein</fullName>
    </submittedName>
</protein>
<evidence type="ECO:0000256" key="1">
    <source>
        <dbReference type="SAM" id="Phobius"/>
    </source>
</evidence>
<evidence type="ECO:0000313" key="3">
    <source>
        <dbReference type="Proteomes" id="UP001597180"/>
    </source>
</evidence>
<gene>
    <name evidence="2" type="ORF">ACFQ4B_15135</name>
</gene>
<dbReference type="Proteomes" id="UP001597180">
    <property type="component" value="Unassembled WGS sequence"/>
</dbReference>
<feature type="transmembrane region" description="Helical" evidence="1">
    <location>
        <begin position="37"/>
        <end position="63"/>
    </location>
</feature>
<proteinExistence type="predicted"/>
<dbReference type="RefSeq" id="WP_345585406.1">
    <property type="nucleotide sequence ID" value="NZ_BAABJG010000003.1"/>
</dbReference>
<comment type="caution">
    <text evidence="2">The sequence shown here is derived from an EMBL/GenBank/DDBJ whole genome shotgun (WGS) entry which is preliminary data.</text>
</comment>
<reference evidence="3" key="1">
    <citation type="journal article" date="2019" name="Int. J. Syst. Evol. Microbiol.">
        <title>The Global Catalogue of Microorganisms (GCM) 10K type strain sequencing project: providing services to taxonomists for standard genome sequencing and annotation.</title>
        <authorList>
            <consortium name="The Broad Institute Genomics Platform"/>
            <consortium name="The Broad Institute Genome Sequencing Center for Infectious Disease"/>
            <person name="Wu L."/>
            <person name="Ma J."/>
        </authorList>
    </citation>
    <scope>NUCLEOTIDE SEQUENCE [LARGE SCALE GENOMIC DNA]</scope>
    <source>
        <strain evidence="3">CCUG 53270</strain>
    </source>
</reference>
<keyword evidence="1" id="KW-1133">Transmembrane helix</keyword>
<evidence type="ECO:0000313" key="2">
    <source>
        <dbReference type="EMBL" id="MFD1221453.1"/>
    </source>
</evidence>
<accession>A0ABW3UKT6</accession>
<feature type="transmembrane region" description="Helical" evidence="1">
    <location>
        <begin position="101"/>
        <end position="120"/>
    </location>
</feature>
<organism evidence="2 3">
    <name type="scientific">Paenibacillus vulneris</name>
    <dbReference type="NCBI Taxonomy" id="1133364"/>
    <lineage>
        <taxon>Bacteria</taxon>
        <taxon>Bacillati</taxon>
        <taxon>Bacillota</taxon>
        <taxon>Bacilli</taxon>
        <taxon>Bacillales</taxon>
        <taxon>Paenibacillaceae</taxon>
        <taxon>Paenibacillus</taxon>
    </lineage>
</organism>
<feature type="transmembrane region" description="Helical" evidence="1">
    <location>
        <begin position="75"/>
        <end position="95"/>
    </location>
</feature>
<dbReference type="EMBL" id="JBHTLU010000019">
    <property type="protein sequence ID" value="MFD1221453.1"/>
    <property type="molecule type" value="Genomic_DNA"/>
</dbReference>
<feature type="transmembrane region" description="Helical" evidence="1">
    <location>
        <begin position="7"/>
        <end position="25"/>
    </location>
</feature>
<keyword evidence="3" id="KW-1185">Reference proteome</keyword>